<dbReference type="Gene3D" id="3.40.50.20">
    <property type="match status" value="1"/>
</dbReference>
<dbReference type="PANTHER" id="PTHR43300:SF7">
    <property type="entry name" value="UDP-N-ACETYLBACILLOSAMINE N-ACETYLTRANSFERASE"/>
    <property type="match status" value="1"/>
</dbReference>
<evidence type="ECO:0000256" key="3">
    <source>
        <dbReference type="ARBA" id="ARBA00022737"/>
    </source>
</evidence>
<dbReference type="NCBIfam" id="TIGR03570">
    <property type="entry name" value="NeuD_NnaD"/>
    <property type="match status" value="1"/>
</dbReference>
<dbReference type="AlphaFoldDB" id="A0A1E7X7V4"/>
<evidence type="ECO:0000259" key="6">
    <source>
        <dbReference type="Pfam" id="PF17836"/>
    </source>
</evidence>
<dbReference type="EC" id="2.3.1.-" evidence="7"/>
<evidence type="ECO:0000256" key="5">
    <source>
        <dbReference type="PIRSR" id="PIRSR620019-2"/>
    </source>
</evidence>
<dbReference type="SUPFAM" id="SSF51161">
    <property type="entry name" value="Trimeric LpxA-like enzymes"/>
    <property type="match status" value="1"/>
</dbReference>
<dbReference type="PATRIC" id="fig|762836.4.peg.73"/>
<dbReference type="Gene3D" id="2.160.10.10">
    <property type="entry name" value="Hexapeptide repeat proteins"/>
    <property type="match status" value="1"/>
</dbReference>
<dbReference type="InterPro" id="IPR018357">
    <property type="entry name" value="Hexapep_transf_CS"/>
</dbReference>
<dbReference type="InterPro" id="IPR020019">
    <property type="entry name" value="AcTrfase_PglD-like"/>
</dbReference>
<evidence type="ECO:0000313" key="7">
    <source>
        <dbReference type="EMBL" id="OFA09217.1"/>
    </source>
</evidence>
<evidence type="ECO:0000313" key="8">
    <source>
        <dbReference type="Proteomes" id="UP000175989"/>
    </source>
</evidence>
<keyword evidence="3" id="KW-0677">Repeat</keyword>
<dbReference type="PROSITE" id="PS00101">
    <property type="entry name" value="HEXAPEP_TRANSFERASES"/>
    <property type="match status" value="1"/>
</dbReference>
<dbReference type="CDD" id="cd03360">
    <property type="entry name" value="LbH_AT_putative"/>
    <property type="match status" value="1"/>
</dbReference>
<comment type="similarity">
    <text evidence="1">Belongs to the transferase hexapeptide repeat family.</text>
</comment>
<reference evidence="8" key="1">
    <citation type="journal article" date="2016" name="Front. Microbiol.">
        <title>Molecular Keys to the Janthinobacterium and Duganella spp. Interaction with the Plant Pathogen Fusarium graminearum.</title>
        <authorList>
            <person name="Haack F.S."/>
            <person name="Poehlein A."/>
            <person name="Kroger C."/>
            <person name="Voigt C.A."/>
            <person name="Piepenbring M."/>
            <person name="Bode H.B."/>
            <person name="Daniel R."/>
            <person name="Schafer W."/>
            <person name="Streit W.R."/>
        </authorList>
    </citation>
    <scope>NUCLEOTIDE SEQUENCE [LARGE SCALE GENOMIC DNA]</scope>
    <source>
        <strain evidence="8">T54</strain>
    </source>
</reference>
<dbReference type="InterPro" id="IPR011004">
    <property type="entry name" value="Trimer_LpxA-like_sf"/>
</dbReference>
<protein>
    <submittedName>
        <fullName evidence="7">Putative acetyltransferase EpsM</fullName>
        <ecNumber evidence="7">2.3.1.-</ecNumber>
    </submittedName>
</protein>
<feature type="site" description="Increases basicity of active site His" evidence="4">
    <location>
        <position position="141"/>
    </location>
</feature>
<dbReference type="InterPro" id="IPR041561">
    <property type="entry name" value="PglD_N"/>
</dbReference>
<dbReference type="OrthoDB" id="272049at2"/>
<organism evidence="7 8">
    <name type="scientific">Duganella phyllosphaerae</name>
    <dbReference type="NCBI Taxonomy" id="762836"/>
    <lineage>
        <taxon>Bacteria</taxon>
        <taxon>Pseudomonadati</taxon>
        <taxon>Pseudomonadota</taxon>
        <taxon>Betaproteobacteria</taxon>
        <taxon>Burkholderiales</taxon>
        <taxon>Oxalobacteraceae</taxon>
        <taxon>Telluria group</taxon>
        <taxon>Duganella</taxon>
    </lineage>
</organism>
<feature type="domain" description="PglD N-terminal" evidence="6">
    <location>
        <begin position="3"/>
        <end position="83"/>
    </location>
</feature>
<sequence>MKNIIIVGAGRFARELLCWLEDSLDPASERIAGLLDDTLAPAPMLEDEYRYPLLGAIAAYSLGPDDVFVLAVGAPAARLAIAEGLAARGARFHTLIHPSAIVARTARLGRGAVVCPFALVSAGSRVGDFVTINSYASVGHDAVLGNGCTLSSHVDLTGAVQLGVAVMVGSGASVLPRVQVGDGATVGAGAVVMRRVAAGATVYAPPAKTL</sequence>
<dbReference type="Proteomes" id="UP000175989">
    <property type="component" value="Unassembled WGS sequence"/>
</dbReference>
<comment type="caution">
    <text evidence="7">The sequence shown here is derived from an EMBL/GenBank/DDBJ whole genome shotgun (WGS) entry which is preliminary data.</text>
</comment>
<proteinExistence type="inferred from homology"/>
<gene>
    <name evidence="7" type="primary">epsM</name>
    <name evidence="7" type="ORF">DUPY_00700</name>
</gene>
<dbReference type="PANTHER" id="PTHR43300">
    <property type="entry name" value="ACETYLTRANSFERASE"/>
    <property type="match status" value="1"/>
</dbReference>
<evidence type="ECO:0000256" key="2">
    <source>
        <dbReference type="ARBA" id="ARBA00022679"/>
    </source>
</evidence>
<keyword evidence="8" id="KW-1185">Reference proteome</keyword>
<keyword evidence="7" id="KW-0012">Acyltransferase</keyword>
<name>A0A1E7X7V4_9BURK</name>
<dbReference type="InterPro" id="IPR050179">
    <property type="entry name" value="Trans_hexapeptide_repeat"/>
</dbReference>
<evidence type="ECO:0000256" key="4">
    <source>
        <dbReference type="PIRSR" id="PIRSR620019-1"/>
    </source>
</evidence>
<dbReference type="RefSeq" id="WP_070245752.1">
    <property type="nucleotide sequence ID" value="NZ_LROM01000006.1"/>
</dbReference>
<dbReference type="Pfam" id="PF17836">
    <property type="entry name" value="PglD_N"/>
    <property type="match status" value="1"/>
</dbReference>
<feature type="active site" description="Proton acceptor" evidence="4">
    <location>
        <position position="140"/>
    </location>
</feature>
<evidence type="ECO:0000256" key="1">
    <source>
        <dbReference type="ARBA" id="ARBA00007274"/>
    </source>
</evidence>
<keyword evidence="2 7" id="KW-0808">Transferase</keyword>
<accession>A0A1E7X7V4</accession>
<dbReference type="EMBL" id="LROM01000006">
    <property type="protein sequence ID" value="OFA09217.1"/>
    <property type="molecule type" value="Genomic_DNA"/>
</dbReference>
<feature type="binding site" evidence="5">
    <location>
        <position position="73"/>
    </location>
    <ligand>
        <name>substrate</name>
    </ligand>
</feature>
<dbReference type="GO" id="GO:0016746">
    <property type="term" value="F:acyltransferase activity"/>
    <property type="evidence" value="ECO:0007669"/>
    <property type="project" value="UniProtKB-KW"/>
</dbReference>